<keyword evidence="5" id="KW-0574">Periplasm</keyword>
<comment type="subcellular location">
    <subcellularLocation>
        <location evidence="1">Periplasm</location>
    </subcellularLocation>
</comment>
<dbReference type="STRING" id="1156985.SAMN04488118_10488"/>
<sequence>MVHFGNWIKTTAITTTVTAMMAAAGAADTLKFAHVYEVSHPLHKAAEMVAEQVAEKTEGRLQVEVFPASSLGKEVDLNEGLSLGTVDIIYTGAGFAGTLYGPASMTDFPFTLRNLKHWEAYFDSDIFDGVSQGYSDATGGNEIAAVSYYGSRHVTANKPILTPDDMADLKIRVPNAPAYVLFPQAIGANPTPMAFSEVYLALQQGVVDAQENPLTTIQAKKFHEVQTNINLTGHITNSIYTVVSSIRAAQLSEEDKAILYGALDETADWVTDEIVAAEGELADWFRAEGITVNEVDRAPFIKAVAPALTSGDLPFPGDLYESLQALKDAE</sequence>
<dbReference type="InterPro" id="IPR038404">
    <property type="entry name" value="TRAP_DctP_sf"/>
</dbReference>
<dbReference type="PANTHER" id="PTHR33376:SF4">
    <property type="entry name" value="SIALIC ACID-BINDING PERIPLASMIC PROTEIN SIAP"/>
    <property type="match status" value="1"/>
</dbReference>
<dbReference type="GO" id="GO:0055085">
    <property type="term" value="P:transmembrane transport"/>
    <property type="evidence" value="ECO:0007669"/>
    <property type="project" value="InterPro"/>
</dbReference>
<evidence type="ECO:0000256" key="1">
    <source>
        <dbReference type="ARBA" id="ARBA00004418"/>
    </source>
</evidence>
<evidence type="ECO:0000256" key="3">
    <source>
        <dbReference type="ARBA" id="ARBA00022448"/>
    </source>
</evidence>
<dbReference type="PANTHER" id="PTHR33376">
    <property type="match status" value="1"/>
</dbReference>
<comment type="similarity">
    <text evidence="2">Belongs to the bacterial solute-binding protein 7 family.</text>
</comment>
<dbReference type="OrthoDB" id="8673861at2"/>
<dbReference type="NCBIfam" id="TIGR00787">
    <property type="entry name" value="dctP"/>
    <property type="match status" value="1"/>
</dbReference>
<dbReference type="NCBIfam" id="NF037995">
    <property type="entry name" value="TRAP_S1"/>
    <property type="match status" value="1"/>
</dbReference>
<dbReference type="GO" id="GO:0030288">
    <property type="term" value="C:outer membrane-bounded periplasmic space"/>
    <property type="evidence" value="ECO:0007669"/>
    <property type="project" value="InterPro"/>
</dbReference>
<keyword evidence="4" id="KW-0732">Signal</keyword>
<keyword evidence="3" id="KW-0813">Transport</keyword>
<evidence type="ECO:0000256" key="4">
    <source>
        <dbReference type="ARBA" id="ARBA00022729"/>
    </source>
</evidence>
<name>A0A1G5QEY3_9RHOB</name>
<evidence type="ECO:0000313" key="7">
    <source>
        <dbReference type="Proteomes" id="UP000198767"/>
    </source>
</evidence>
<dbReference type="Proteomes" id="UP000198767">
    <property type="component" value="Unassembled WGS sequence"/>
</dbReference>
<gene>
    <name evidence="6" type="ORF">SAMN04488118_10488</name>
</gene>
<dbReference type="PIRSF" id="PIRSF006470">
    <property type="entry name" value="DctB"/>
    <property type="match status" value="1"/>
</dbReference>
<keyword evidence="7" id="KW-1185">Reference proteome</keyword>
<proteinExistence type="inferred from homology"/>
<evidence type="ECO:0000256" key="5">
    <source>
        <dbReference type="ARBA" id="ARBA00022764"/>
    </source>
</evidence>
<accession>A0A1G5QEY3</accession>
<dbReference type="Pfam" id="PF03480">
    <property type="entry name" value="DctP"/>
    <property type="match status" value="1"/>
</dbReference>
<dbReference type="Gene3D" id="3.40.190.170">
    <property type="entry name" value="Bacterial extracellular solute-binding protein, family 7"/>
    <property type="match status" value="1"/>
</dbReference>
<evidence type="ECO:0000256" key="2">
    <source>
        <dbReference type="ARBA" id="ARBA00009023"/>
    </source>
</evidence>
<dbReference type="InterPro" id="IPR004682">
    <property type="entry name" value="TRAP_DctP"/>
</dbReference>
<dbReference type="EMBL" id="FMWG01000004">
    <property type="protein sequence ID" value="SCZ60445.1"/>
    <property type="molecule type" value="Genomic_DNA"/>
</dbReference>
<dbReference type="AlphaFoldDB" id="A0A1G5QEY3"/>
<reference evidence="6 7" key="1">
    <citation type="submission" date="2016-10" db="EMBL/GenBank/DDBJ databases">
        <authorList>
            <person name="de Groot N.N."/>
        </authorList>
    </citation>
    <scope>NUCLEOTIDE SEQUENCE [LARGE SCALE GENOMIC DNA]</scope>
    <source>
        <strain evidence="6 7">U95</strain>
    </source>
</reference>
<dbReference type="InterPro" id="IPR018389">
    <property type="entry name" value="DctP_fam"/>
</dbReference>
<dbReference type="RefSeq" id="WP_090217782.1">
    <property type="nucleotide sequence ID" value="NZ_FMWG01000004.1"/>
</dbReference>
<dbReference type="CDD" id="cd13672">
    <property type="entry name" value="PBP2_TRAP_Siap"/>
    <property type="match status" value="1"/>
</dbReference>
<protein>
    <submittedName>
        <fullName evidence="6">Tripartite ATP-independent transporter solute receptor, DctP family</fullName>
    </submittedName>
</protein>
<keyword evidence="6" id="KW-0675">Receptor</keyword>
<organism evidence="6 7">
    <name type="scientific">Epibacterium ulvae</name>
    <dbReference type="NCBI Taxonomy" id="1156985"/>
    <lineage>
        <taxon>Bacteria</taxon>
        <taxon>Pseudomonadati</taxon>
        <taxon>Pseudomonadota</taxon>
        <taxon>Alphaproteobacteria</taxon>
        <taxon>Rhodobacterales</taxon>
        <taxon>Roseobacteraceae</taxon>
        <taxon>Epibacterium</taxon>
    </lineage>
</organism>
<evidence type="ECO:0000313" key="6">
    <source>
        <dbReference type="EMBL" id="SCZ60445.1"/>
    </source>
</evidence>